<evidence type="ECO:0000256" key="6">
    <source>
        <dbReference type="ARBA" id="ARBA00022801"/>
    </source>
</evidence>
<keyword evidence="2 9" id="KW-1003">Cell membrane</keyword>
<feature type="transmembrane region" description="Helical" evidence="9">
    <location>
        <begin position="121"/>
        <end position="145"/>
    </location>
</feature>
<comment type="pathway">
    <text evidence="9">Protein modification; lipoprotein biosynthesis (signal peptide cleavage).</text>
</comment>
<keyword evidence="3 9" id="KW-0645">Protease</keyword>
<evidence type="ECO:0000256" key="4">
    <source>
        <dbReference type="ARBA" id="ARBA00022692"/>
    </source>
</evidence>
<keyword evidence="6 9" id="KW-0378">Hydrolase</keyword>
<evidence type="ECO:0000256" key="3">
    <source>
        <dbReference type="ARBA" id="ARBA00022670"/>
    </source>
</evidence>
<organism evidence="11 12">
    <name type="scientific">Paenibacillus gallinarum</name>
    <dbReference type="NCBI Taxonomy" id="2762232"/>
    <lineage>
        <taxon>Bacteria</taxon>
        <taxon>Bacillati</taxon>
        <taxon>Bacillota</taxon>
        <taxon>Bacilli</taxon>
        <taxon>Bacillales</taxon>
        <taxon>Paenibacillaceae</taxon>
        <taxon>Paenibacillus</taxon>
    </lineage>
</organism>
<evidence type="ECO:0000256" key="8">
    <source>
        <dbReference type="ARBA" id="ARBA00023136"/>
    </source>
</evidence>
<dbReference type="Pfam" id="PF01252">
    <property type="entry name" value="Peptidase_A8"/>
    <property type="match status" value="1"/>
</dbReference>
<keyword evidence="4 9" id="KW-0812">Transmembrane</keyword>
<accession>A0ABR8T2W2</accession>
<evidence type="ECO:0000256" key="10">
    <source>
        <dbReference type="RuleBase" id="RU004181"/>
    </source>
</evidence>
<evidence type="ECO:0000256" key="5">
    <source>
        <dbReference type="ARBA" id="ARBA00022750"/>
    </source>
</evidence>
<comment type="function">
    <text evidence="9">This protein specifically catalyzes the removal of signal peptides from prolipoproteins.</text>
</comment>
<dbReference type="InterPro" id="IPR001872">
    <property type="entry name" value="Peptidase_A8"/>
</dbReference>
<evidence type="ECO:0000256" key="7">
    <source>
        <dbReference type="ARBA" id="ARBA00022989"/>
    </source>
</evidence>
<gene>
    <name evidence="9 11" type="primary">lspA</name>
    <name evidence="11" type="ORF">H9647_18305</name>
</gene>
<keyword evidence="5 9" id="KW-0064">Aspartyl protease</keyword>
<reference evidence="11 12" key="1">
    <citation type="submission" date="2020-08" db="EMBL/GenBank/DDBJ databases">
        <title>A Genomic Blueprint of the Chicken Gut Microbiome.</title>
        <authorList>
            <person name="Gilroy R."/>
            <person name="Ravi A."/>
            <person name="Getino M."/>
            <person name="Pursley I."/>
            <person name="Horton D.L."/>
            <person name="Alikhan N.-F."/>
            <person name="Baker D."/>
            <person name="Gharbi K."/>
            <person name="Hall N."/>
            <person name="Watson M."/>
            <person name="Adriaenssens E.M."/>
            <person name="Foster-Nyarko E."/>
            <person name="Jarju S."/>
            <person name="Secka A."/>
            <person name="Antonio M."/>
            <person name="Oren A."/>
            <person name="Chaudhuri R."/>
            <person name="La Ragione R.M."/>
            <person name="Hildebrand F."/>
            <person name="Pallen M.J."/>
        </authorList>
    </citation>
    <scope>NUCLEOTIDE SEQUENCE [LARGE SCALE GENOMIC DNA]</scope>
    <source>
        <strain evidence="11 12">Sa2BVA9</strain>
    </source>
</reference>
<feature type="active site" evidence="9">
    <location>
        <position position="126"/>
    </location>
</feature>
<evidence type="ECO:0000313" key="11">
    <source>
        <dbReference type="EMBL" id="MBD7970017.1"/>
    </source>
</evidence>
<dbReference type="PANTHER" id="PTHR33695:SF1">
    <property type="entry name" value="LIPOPROTEIN SIGNAL PEPTIDASE"/>
    <property type="match status" value="1"/>
</dbReference>
<keyword evidence="12" id="KW-1185">Reference proteome</keyword>
<feature type="active site" evidence="9">
    <location>
        <position position="111"/>
    </location>
</feature>
<feature type="transmembrane region" description="Helical" evidence="9">
    <location>
        <begin position="83"/>
        <end position="101"/>
    </location>
</feature>
<keyword evidence="7 9" id="KW-1133">Transmembrane helix</keyword>
<evidence type="ECO:0000256" key="2">
    <source>
        <dbReference type="ARBA" id="ARBA00022475"/>
    </source>
</evidence>
<comment type="similarity">
    <text evidence="1 9 10">Belongs to the peptidase A8 family.</text>
</comment>
<comment type="caution">
    <text evidence="11">The sequence shown here is derived from an EMBL/GenBank/DDBJ whole genome shotgun (WGS) entry which is preliminary data.</text>
</comment>
<evidence type="ECO:0000256" key="9">
    <source>
        <dbReference type="HAMAP-Rule" id="MF_00161"/>
    </source>
</evidence>
<dbReference type="EMBL" id="JACSQL010000009">
    <property type="protein sequence ID" value="MBD7970017.1"/>
    <property type="molecule type" value="Genomic_DNA"/>
</dbReference>
<dbReference type="GO" id="GO:0004190">
    <property type="term" value="F:aspartic-type endopeptidase activity"/>
    <property type="evidence" value="ECO:0007669"/>
    <property type="project" value="UniProtKB-EC"/>
</dbReference>
<keyword evidence="8 9" id="KW-0472">Membrane</keyword>
<dbReference type="NCBIfam" id="TIGR00077">
    <property type="entry name" value="lspA"/>
    <property type="match status" value="1"/>
</dbReference>
<dbReference type="PANTHER" id="PTHR33695">
    <property type="entry name" value="LIPOPROTEIN SIGNAL PEPTIDASE"/>
    <property type="match status" value="1"/>
</dbReference>
<protein>
    <recommendedName>
        <fullName evidence="9">Lipoprotein signal peptidase</fullName>
        <ecNumber evidence="9">3.4.23.36</ecNumber>
    </recommendedName>
    <alternativeName>
        <fullName evidence="9">Prolipoprotein signal peptidase</fullName>
    </alternativeName>
    <alternativeName>
        <fullName evidence="9">Signal peptidase II</fullName>
        <shortName evidence="9">SPase II</shortName>
    </alternativeName>
</protein>
<dbReference type="EC" id="3.4.23.36" evidence="9"/>
<dbReference type="PRINTS" id="PR00781">
    <property type="entry name" value="LIPOSIGPTASE"/>
</dbReference>
<evidence type="ECO:0000313" key="12">
    <source>
        <dbReference type="Proteomes" id="UP000608071"/>
    </source>
</evidence>
<dbReference type="HAMAP" id="MF_00161">
    <property type="entry name" value="LspA"/>
    <property type="match status" value="1"/>
</dbReference>
<feature type="transmembrane region" description="Helical" evidence="9">
    <location>
        <begin position="56"/>
        <end position="76"/>
    </location>
</feature>
<proteinExistence type="inferred from homology"/>
<comment type="catalytic activity">
    <reaction evidence="9">
        <text>Release of signal peptides from bacterial membrane prolipoproteins. Hydrolyzes -Xaa-Yaa-Zaa-|-(S,diacylglyceryl)Cys-, in which Xaa is hydrophobic (preferably Leu), and Yaa (Ala or Ser) and Zaa (Gly or Ala) have small, neutral side chains.</text>
        <dbReference type="EC" id="3.4.23.36"/>
    </reaction>
</comment>
<comment type="subcellular location">
    <subcellularLocation>
        <location evidence="9">Cell membrane</location>
        <topology evidence="9">Multi-pass membrane protein</topology>
    </subcellularLocation>
</comment>
<dbReference type="RefSeq" id="WP_191802653.1">
    <property type="nucleotide sequence ID" value="NZ_JACSQL010000009.1"/>
</dbReference>
<dbReference type="Proteomes" id="UP000608071">
    <property type="component" value="Unassembled WGS sequence"/>
</dbReference>
<sequence>MVFYFTAFLVILLDQLSKWWVRDNIAISEVIPVRGIIYELQHYENSGMAFSLFQGYARLFGVVAVIFICLILYYRYTGEIQGRISNAGAGFLVGGAAGNMIDRFWHGTVTDFLVFSEGGGIMNIADLALNVGIILYIIGIILNYFSSQQKKRNFP</sequence>
<evidence type="ECO:0000256" key="1">
    <source>
        <dbReference type="ARBA" id="ARBA00006139"/>
    </source>
</evidence>
<comment type="caution">
    <text evidence="9">Lacks conserved residue(s) required for the propagation of feature annotation.</text>
</comment>
<name>A0ABR8T2W2_9BACL</name>